<evidence type="ECO:0000256" key="1">
    <source>
        <dbReference type="SAM" id="MobiDB-lite"/>
    </source>
</evidence>
<sequence>MDSGGVLAAVAEEGDVTPHEDEALISLPADPRPPTGSGRLKKPSRLLQHVDEGRPLAGAAPMASSPISATETSMRRALSSSPWLPLSIHRRVPLRKSCRQSS</sequence>
<proteinExistence type="predicted"/>
<reference evidence="2 3" key="1">
    <citation type="submission" date="2022-12" db="EMBL/GenBank/DDBJ databases">
        <title>Chromosome-scale assembly of the Ensete ventricosum genome.</title>
        <authorList>
            <person name="Dussert Y."/>
            <person name="Stocks J."/>
            <person name="Wendawek A."/>
            <person name="Woldeyes F."/>
            <person name="Nichols R.A."/>
            <person name="Borrell J.S."/>
        </authorList>
    </citation>
    <scope>NUCLEOTIDE SEQUENCE [LARGE SCALE GENOMIC DNA]</scope>
    <source>
        <strain evidence="3">cv. Maze</strain>
        <tissue evidence="2">Seeds</tissue>
    </source>
</reference>
<keyword evidence="3" id="KW-1185">Reference proteome</keyword>
<protein>
    <submittedName>
        <fullName evidence="2">Uncharacterized protein</fullName>
    </submittedName>
</protein>
<organism evidence="2 3">
    <name type="scientific">Ensete ventricosum</name>
    <name type="common">Abyssinian banana</name>
    <name type="synonym">Musa ensete</name>
    <dbReference type="NCBI Taxonomy" id="4639"/>
    <lineage>
        <taxon>Eukaryota</taxon>
        <taxon>Viridiplantae</taxon>
        <taxon>Streptophyta</taxon>
        <taxon>Embryophyta</taxon>
        <taxon>Tracheophyta</taxon>
        <taxon>Spermatophyta</taxon>
        <taxon>Magnoliopsida</taxon>
        <taxon>Liliopsida</taxon>
        <taxon>Zingiberales</taxon>
        <taxon>Musaceae</taxon>
        <taxon>Ensete</taxon>
    </lineage>
</organism>
<feature type="compositionally biased region" description="Polar residues" evidence="1">
    <location>
        <begin position="65"/>
        <end position="74"/>
    </location>
</feature>
<feature type="region of interest" description="Disordered" evidence="1">
    <location>
        <begin position="24"/>
        <end position="43"/>
    </location>
</feature>
<accession>A0AAV8RCZ7</accession>
<gene>
    <name evidence="2" type="ORF">OPV22_010247</name>
</gene>
<evidence type="ECO:0000313" key="3">
    <source>
        <dbReference type="Proteomes" id="UP001222027"/>
    </source>
</evidence>
<evidence type="ECO:0000313" key="2">
    <source>
        <dbReference type="EMBL" id="KAJ8499695.1"/>
    </source>
</evidence>
<dbReference type="EMBL" id="JAQQAF010000003">
    <property type="protein sequence ID" value="KAJ8499695.1"/>
    <property type="molecule type" value="Genomic_DNA"/>
</dbReference>
<dbReference type="AlphaFoldDB" id="A0AAV8RCZ7"/>
<feature type="region of interest" description="Disordered" evidence="1">
    <location>
        <begin position="51"/>
        <end position="74"/>
    </location>
</feature>
<dbReference type="Proteomes" id="UP001222027">
    <property type="component" value="Unassembled WGS sequence"/>
</dbReference>
<comment type="caution">
    <text evidence="2">The sequence shown here is derived from an EMBL/GenBank/DDBJ whole genome shotgun (WGS) entry which is preliminary data.</text>
</comment>
<name>A0AAV8RCZ7_ENSVE</name>